<evidence type="ECO:0000313" key="4">
    <source>
        <dbReference type="EMBL" id="CAB5055357.1"/>
    </source>
</evidence>
<dbReference type="Gene3D" id="3.50.50.60">
    <property type="entry name" value="FAD/NAD(P)-binding domain"/>
    <property type="match status" value="1"/>
</dbReference>
<sequence length="387" mass="41507">MSKSFDVVVIGGGLAGLSATLHLQNKGVDVALVEASDRTGGRVASDRIDGFICDRGFQLINSKYPSLVELDVIAELDFVPAPKVIEISLGTSRRVIGDPRKAPLSALDKETGTIPEKLALLRFLLFAKPRAASIGQALHAFGTTYERVLRPFLTGVFLCDPDLVDFDYGVSVIKSFVSGTPGVPRLGVGQLPEALSKRVENLILHTRVERIKGSQLETSLGDINGKNVIVATDPTTAAQLLDFPQAVSMTGCITWYHATENNPSGTGRLLVDGQNRGPVINTVVMSDISMAYSDSHMSLISSTTGLGVTESEVRRHLALMWGVDTRDWQLVAKYEIASALPIHSPGKALTQPIKIGENLFVIGDHRSVPSQQGALFSGKLAAQLILN</sequence>
<dbReference type="EMBL" id="CAFBQN010000017">
    <property type="protein sequence ID" value="CAB5055357.1"/>
    <property type="molecule type" value="Genomic_DNA"/>
</dbReference>
<reference evidence="4" key="1">
    <citation type="submission" date="2020-05" db="EMBL/GenBank/DDBJ databases">
        <authorList>
            <person name="Chiriac C."/>
            <person name="Salcher M."/>
            <person name="Ghai R."/>
            <person name="Kavagutti S V."/>
        </authorList>
    </citation>
    <scope>NUCLEOTIDE SEQUENCE</scope>
</reference>
<evidence type="ECO:0000259" key="1">
    <source>
        <dbReference type="Pfam" id="PF01593"/>
    </source>
</evidence>
<dbReference type="SUPFAM" id="SSF51905">
    <property type="entry name" value="FAD/NAD(P)-binding domain"/>
    <property type="match status" value="1"/>
</dbReference>
<dbReference type="EMBL" id="CAFBPE010000037">
    <property type="protein sequence ID" value="CAB5005296.1"/>
    <property type="molecule type" value="Genomic_DNA"/>
</dbReference>
<dbReference type="InterPro" id="IPR002937">
    <property type="entry name" value="Amino_oxidase"/>
</dbReference>
<evidence type="ECO:0000313" key="2">
    <source>
        <dbReference type="EMBL" id="CAB4744284.1"/>
    </source>
</evidence>
<proteinExistence type="predicted"/>
<dbReference type="AlphaFoldDB" id="A0A6J7TRS1"/>
<dbReference type="PANTHER" id="PTHR42841">
    <property type="entry name" value="AMINE OXIDASE"/>
    <property type="match status" value="1"/>
</dbReference>
<dbReference type="EMBL" id="CAEZZF010000007">
    <property type="protein sequence ID" value="CAB4744284.1"/>
    <property type="molecule type" value="Genomic_DNA"/>
</dbReference>
<feature type="domain" description="Amine oxidase" evidence="1">
    <location>
        <begin position="14"/>
        <end position="386"/>
    </location>
</feature>
<protein>
    <submittedName>
        <fullName evidence="4">Unannotated protein</fullName>
    </submittedName>
</protein>
<dbReference type="GO" id="GO:0016491">
    <property type="term" value="F:oxidoreductase activity"/>
    <property type="evidence" value="ECO:0007669"/>
    <property type="project" value="InterPro"/>
</dbReference>
<organism evidence="4">
    <name type="scientific">freshwater metagenome</name>
    <dbReference type="NCBI Taxonomy" id="449393"/>
    <lineage>
        <taxon>unclassified sequences</taxon>
        <taxon>metagenomes</taxon>
        <taxon>ecological metagenomes</taxon>
    </lineage>
</organism>
<dbReference type="InterPro" id="IPR036188">
    <property type="entry name" value="FAD/NAD-bd_sf"/>
</dbReference>
<dbReference type="Pfam" id="PF01593">
    <property type="entry name" value="Amino_oxidase"/>
    <property type="match status" value="1"/>
</dbReference>
<gene>
    <name evidence="2" type="ORF">UFOPK2837_00207</name>
    <name evidence="3" type="ORF">UFOPK4065_00610</name>
    <name evidence="4" type="ORF">UFOPK4319_00410</name>
</gene>
<name>A0A6J7TRS1_9ZZZZ</name>
<evidence type="ECO:0000313" key="3">
    <source>
        <dbReference type="EMBL" id="CAB5005296.1"/>
    </source>
</evidence>
<accession>A0A6J7TRS1</accession>